<organism evidence="2 3">
    <name type="scientific">Koleobacter methoxysyntrophicus</name>
    <dbReference type="NCBI Taxonomy" id="2751313"/>
    <lineage>
        <taxon>Bacteria</taxon>
        <taxon>Bacillati</taxon>
        <taxon>Bacillota</taxon>
        <taxon>Clostridia</taxon>
        <taxon>Koleobacterales</taxon>
        <taxon>Koleobacteraceae</taxon>
        <taxon>Koleobacter</taxon>
    </lineage>
</organism>
<dbReference type="RefSeq" id="WP_206707410.1">
    <property type="nucleotide sequence ID" value="NZ_CP059066.1"/>
</dbReference>
<dbReference type="InterPro" id="IPR010327">
    <property type="entry name" value="FldB/FldC_alpha/beta"/>
</dbReference>
<dbReference type="Pfam" id="PF09989">
    <property type="entry name" value="DUF2229"/>
    <property type="match status" value="1"/>
</dbReference>
<dbReference type="Pfam" id="PF06050">
    <property type="entry name" value="HGD-D"/>
    <property type="match status" value="1"/>
</dbReference>
<dbReference type="Gene3D" id="3.40.50.11900">
    <property type="match status" value="1"/>
</dbReference>
<keyword evidence="3" id="KW-1185">Reference proteome</keyword>
<name>A0A8A0RRB5_9FIRM</name>
<evidence type="ECO:0000259" key="1">
    <source>
        <dbReference type="Pfam" id="PF09989"/>
    </source>
</evidence>
<reference evidence="2" key="1">
    <citation type="submission" date="2020-07" db="EMBL/GenBank/DDBJ databases">
        <title>Koleobacter methoxysyntrophicus gen. nov., sp. nov., a novel anaerobic bacterium isolated from deep subsurface oil field and proposal of Koleobacterales ord. nov. in the phylum Firmicutes.</title>
        <authorList>
            <person name="Sakamoto S."/>
            <person name="Tamaki H."/>
        </authorList>
    </citation>
    <scope>NUCLEOTIDE SEQUENCE</scope>
    <source>
        <strain evidence="2">NRmbB1</strain>
    </source>
</reference>
<dbReference type="PANTHER" id="PTHR32329">
    <property type="entry name" value="BIFUNCTIONAL PROTEIN [INCLUDES 2-HYDROXYACYL-COA DEHYDRATASE (N-TER) AND ITS ACTIVATOR DOMAIN (C_TERM)-RELATED"/>
    <property type="match status" value="1"/>
</dbReference>
<dbReference type="InterPro" id="IPR051805">
    <property type="entry name" value="Dehydratase_Activator_Redct"/>
</dbReference>
<gene>
    <name evidence="2" type="ORF">H0A61_02482</name>
</gene>
<dbReference type="PANTHER" id="PTHR32329:SF2">
    <property type="entry name" value="BIFUNCTIONAL PROTEIN [INCLUDES 2-HYDROXYACYL-COA DEHYDRATASE (N-TER) AND ITS ACTIVATOR DOMAIN (C_TERM)"/>
    <property type="match status" value="1"/>
</dbReference>
<dbReference type="EMBL" id="CP059066">
    <property type="protein sequence ID" value="QSQ10090.1"/>
    <property type="molecule type" value="Genomic_DNA"/>
</dbReference>
<dbReference type="InterPro" id="IPR018709">
    <property type="entry name" value="CoA_activase_DUF2229"/>
</dbReference>
<accession>A0A8A0RRB5</accession>
<evidence type="ECO:0000313" key="2">
    <source>
        <dbReference type="EMBL" id="QSQ10090.1"/>
    </source>
</evidence>
<dbReference type="KEGG" id="kme:H0A61_02482"/>
<feature type="domain" description="DUF2229" evidence="1">
    <location>
        <begin position="8"/>
        <end position="238"/>
    </location>
</feature>
<dbReference type="Proteomes" id="UP000662904">
    <property type="component" value="Chromosome"/>
</dbReference>
<dbReference type="AlphaFoldDB" id="A0A8A0RRB5"/>
<sequence length="371" mass="42140">MKITFPHMGNLYIILAAFFENLGIDFIVPPPITKKTIELGAMYSPEFACFPLKINVGNFIEALEMGADTIIMAGGIGPCRFGYYAQVEKEILTDLGYKCNMVVLEPPKGNLKEVLFQIYKLLQGKDLNNIIKAAKIAWLKAKALEEIEKEVFFYRAREKVKGMTTKLYRKALRIIHETKEIDSIKSSIERINKEFKRIELKKDHDPLRIGLVGEIYTLLEPSSNMNIEETLGELGAEVEKSIRLTEWTNTNLILDMLRIKGELKCRTAAKPYLNYFVGGHGLESVGETVLYANSGVDGVIHLAPFTCMPEIVAQSILPRVSKEKNIPVITMMLDEHSAEAGFRTRIEAFVDLLEKKREEKLYDEQKLLSWD</sequence>
<evidence type="ECO:0000313" key="3">
    <source>
        <dbReference type="Proteomes" id="UP000662904"/>
    </source>
</evidence>
<protein>
    <recommendedName>
        <fullName evidence="1">DUF2229 domain-containing protein</fullName>
    </recommendedName>
</protein>
<proteinExistence type="predicted"/>